<feature type="region of interest" description="Disordered" evidence="5">
    <location>
        <begin position="520"/>
        <end position="565"/>
    </location>
</feature>
<dbReference type="InterPro" id="IPR004107">
    <property type="entry name" value="Integrase_SAM-like_N"/>
</dbReference>
<feature type="compositionally biased region" description="Polar residues" evidence="5">
    <location>
        <begin position="386"/>
        <end position="395"/>
    </location>
</feature>
<sequence>MAKRAANGDGSIYQRKDGRWEASSFQKTTSGKVKRYRVVHRERDTARRLLTERIADDLKGRPLAEKRWQTGAFLDHWLVERVSRRNRPRTVELYEGIIRLHLKPFLATTALTDLRRAQVQAMFDDMHDTGRSARVIQQSRQVLRAALNDAIRQGLIHDNPATAVDLPRWERKTITPWDADQTKAFLETAERSPWYGAYLLMAMYGLRRGEALGLQWGDFDFAENSIHVERQLQRVNGVLELGPLKTSAGRRQLPLTGPAQAYFANRALTAGIVPDAAHKRPQTPRDARLVFTAETGGPVDPKTFYIKFKRLAAMAALPDNTLHHLRHGAATFMKNQGLPARDVQLILGHAHITTTQQIYQHADEAGQTTALDSIGQSLVEADGSRCRQNYPSNDSQDIESEDLQTTQNRRSTGVESADLRGGPGGARTLDTLLKRLMISRITGAATPVYLAARRSLISYELAAVAVKTIRQDRLQWRIYCARWCVPEVGHVNWCRFWWPDDTTRLRRQFNAAFRPEPAGWRPPREYTHRTRNVRSSSRIHIGTQRSLRPSHQSRQHDKEIGGIDG</sequence>
<dbReference type="InterPro" id="IPR002104">
    <property type="entry name" value="Integrase_catalytic"/>
</dbReference>
<comment type="caution">
    <text evidence="8">The sequence shown here is derived from an EMBL/GenBank/DDBJ whole genome shotgun (WGS) entry which is preliminary data.</text>
</comment>
<dbReference type="Proteomes" id="UP000639051">
    <property type="component" value="Unassembled WGS sequence"/>
</dbReference>
<organism evidence="8 9">
    <name type="scientific">Sinomonas cellulolyticus</name>
    <dbReference type="NCBI Taxonomy" id="2801916"/>
    <lineage>
        <taxon>Bacteria</taxon>
        <taxon>Bacillati</taxon>
        <taxon>Actinomycetota</taxon>
        <taxon>Actinomycetes</taxon>
        <taxon>Micrococcales</taxon>
        <taxon>Micrococcaceae</taxon>
        <taxon>Sinomonas</taxon>
    </lineage>
</organism>
<dbReference type="EMBL" id="JAERRC010000030">
    <property type="protein sequence ID" value="MBL0706304.1"/>
    <property type="molecule type" value="Genomic_DNA"/>
</dbReference>
<feature type="domain" description="Tyr recombinase" evidence="6">
    <location>
        <begin position="172"/>
        <end position="372"/>
    </location>
</feature>
<dbReference type="SUPFAM" id="SSF56349">
    <property type="entry name" value="DNA breaking-rejoining enzymes"/>
    <property type="match status" value="1"/>
</dbReference>
<feature type="region of interest" description="Disordered" evidence="5">
    <location>
        <begin position="384"/>
        <end position="423"/>
    </location>
</feature>
<evidence type="ECO:0000313" key="9">
    <source>
        <dbReference type="Proteomes" id="UP000639051"/>
    </source>
</evidence>
<dbReference type="Gene3D" id="1.10.443.10">
    <property type="entry name" value="Intergrase catalytic core"/>
    <property type="match status" value="1"/>
</dbReference>
<reference evidence="8 9" key="1">
    <citation type="submission" date="2021-01" db="EMBL/GenBank/DDBJ databases">
        <title>Genome public.</title>
        <authorList>
            <person name="Liu C."/>
            <person name="Sun Q."/>
        </authorList>
    </citation>
    <scope>NUCLEOTIDE SEQUENCE [LARGE SCALE GENOMIC DNA]</scope>
    <source>
        <strain evidence="8 9">JC656</strain>
    </source>
</reference>
<evidence type="ECO:0000256" key="3">
    <source>
        <dbReference type="ARBA" id="ARBA00023172"/>
    </source>
</evidence>
<evidence type="ECO:0000256" key="5">
    <source>
        <dbReference type="SAM" id="MobiDB-lite"/>
    </source>
</evidence>
<evidence type="ECO:0000259" key="7">
    <source>
        <dbReference type="PROSITE" id="PS51900"/>
    </source>
</evidence>
<evidence type="ECO:0000256" key="4">
    <source>
        <dbReference type="PROSITE-ProRule" id="PRU01248"/>
    </source>
</evidence>
<dbReference type="PROSITE" id="PS51898">
    <property type="entry name" value="TYR_RECOMBINASE"/>
    <property type="match status" value="1"/>
</dbReference>
<protein>
    <submittedName>
        <fullName evidence="8">Site-specific integrase</fullName>
    </submittedName>
</protein>
<dbReference type="InterPro" id="IPR050090">
    <property type="entry name" value="Tyrosine_recombinase_XerCD"/>
</dbReference>
<dbReference type="Gene3D" id="1.10.150.130">
    <property type="match status" value="1"/>
</dbReference>
<dbReference type="PANTHER" id="PTHR30349">
    <property type="entry name" value="PHAGE INTEGRASE-RELATED"/>
    <property type="match status" value="1"/>
</dbReference>
<proteinExistence type="predicted"/>
<dbReference type="InterPro" id="IPR044068">
    <property type="entry name" value="CB"/>
</dbReference>
<dbReference type="InterPro" id="IPR010998">
    <property type="entry name" value="Integrase_recombinase_N"/>
</dbReference>
<evidence type="ECO:0000259" key="6">
    <source>
        <dbReference type="PROSITE" id="PS51898"/>
    </source>
</evidence>
<keyword evidence="9" id="KW-1185">Reference proteome</keyword>
<evidence type="ECO:0000256" key="1">
    <source>
        <dbReference type="ARBA" id="ARBA00022908"/>
    </source>
</evidence>
<keyword evidence="1" id="KW-0229">DNA integration</keyword>
<name>A0ABS1K3R9_9MICC</name>
<evidence type="ECO:0000313" key="8">
    <source>
        <dbReference type="EMBL" id="MBL0706304.1"/>
    </source>
</evidence>
<keyword evidence="2 4" id="KW-0238">DNA-binding</keyword>
<dbReference type="InterPro" id="IPR013762">
    <property type="entry name" value="Integrase-like_cat_sf"/>
</dbReference>
<dbReference type="InterPro" id="IPR011010">
    <property type="entry name" value="DNA_brk_join_enz"/>
</dbReference>
<feature type="compositionally biased region" description="Basic and acidic residues" evidence="5">
    <location>
        <begin position="554"/>
        <end position="565"/>
    </location>
</feature>
<dbReference type="Pfam" id="PF00589">
    <property type="entry name" value="Phage_integrase"/>
    <property type="match status" value="1"/>
</dbReference>
<gene>
    <name evidence="8" type="ORF">JJE72_12410</name>
</gene>
<dbReference type="CDD" id="cd01189">
    <property type="entry name" value="INT_ICEBs1_C_like"/>
    <property type="match status" value="1"/>
</dbReference>
<feature type="compositionally biased region" description="Polar residues" evidence="5">
    <location>
        <begin position="403"/>
        <end position="414"/>
    </location>
</feature>
<accession>A0ABS1K3R9</accession>
<dbReference type="Pfam" id="PF14659">
    <property type="entry name" value="Phage_int_SAM_3"/>
    <property type="match status" value="1"/>
</dbReference>
<feature type="compositionally biased region" description="Polar residues" evidence="5">
    <location>
        <begin position="533"/>
        <end position="552"/>
    </location>
</feature>
<dbReference type="RefSeq" id="WP_189692712.1">
    <property type="nucleotide sequence ID" value="NZ_BNCM01000003.1"/>
</dbReference>
<keyword evidence="3" id="KW-0233">DNA recombination</keyword>
<evidence type="ECO:0000256" key="2">
    <source>
        <dbReference type="ARBA" id="ARBA00023125"/>
    </source>
</evidence>
<dbReference type="PROSITE" id="PS51900">
    <property type="entry name" value="CB"/>
    <property type="match status" value="1"/>
</dbReference>
<dbReference type="PANTHER" id="PTHR30349:SF91">
    <property type="entry name" value="INTA PROTEIN"/>
    <property type="match status" value="1"/>
</dbReference>
<feature type="domain" description="Core-binding (CB)" evidence="7">
    <location>
        <begin position="68"/>
        <end position="151"/>
    </location>
</feature>